<dbReference type="OrthoDB" id="2350934at2759"/>
<evidence type="ECO:0000313" key="2">
    <source>
        <dbReference type="EMBL" id="TKA22605.1"/>
    </source>
</evidence>
<dbReference type="AlphaFoldDB" id="A0A4U0TLS5"/>
<feature type="region of interest" description="Disordered" evidence="1">
    <location>
        <begin position="320"/>
        <end position="362"/>
    </location>
</feature>
<feature type="region of interest" description="Disordered" evidence="1">
    <location>
        <begin position="110"/>
        <end position="134"/>
    </location>
</feature>
<reference evidence="2 3" key="1">
    <citation type="submission" date="2017-03" db="EMBL/GenBank/DDBJ databases">
        <title>Genomes of endolithic fungi from Antarctica.</title>
        <authorList>
            <person name="Coleine C."/>
            <person name="Masonjones S."/>
            <person name="Stajich J.E."/>
        </authorList>
    </citation>
    <scope>NUCLEOTIDE SEQUENCE [LARGE SCALE GENOMIC DNA]</scope>
    <source>
        <strain evidence="2 3">CCFEE 6315</strain>
    </source>
</reference>
<organism evidence="2 3">
    <name type="scientific">Salinomyces thailandicus</name>
    <dbReference type="NCBI Taxonomy" id="706561"/>
    <lineage>
        <taxon>Eukaryota</taxon>
        <taxon>Fungi</taxon>
        <taxon>Dikarya</taxon>
        <taxon>Ascomycota</taxon>
        <taxon>Pezizomycotina</taxon>
        <taxon>Dothideomycetes</taxon>
        <taxon>Dothideomycetidae</taxon>
        <taxon>Mycosphaerellales</taxon>
        <taxon>Teratosphaeriaceae</taxon>
        <taxon>Salinomyces</taxon>
    </lineage>
</organism>
<evidence type="ECO:0000313" key="3">
    <source>
        <dbReference type="Proteomes" id="UP000308549"/>
    </source>
</evidence>
<feature type="region of interest" description="Disordered" evidence="1">
    <location>
        <begin position="444"/>
        <end position="466"/>
    </location>
</feature>
<feature type="compositionally biased region" description="Polar residues" evidence="1">
    <location>
        <begin position="321"/>
        <end position="330"/>
    </location>
</feature>
<evidence type="ECO:0000256" key="1">
    <source>
        <dbReference type="SAM" id="MobiDB-lite"/>
    </source>
</evidence>
<feature type="region of interest" description="Disordered" evidence="1">
    <location>
        <begin position="481"/>
        <end position="517"/>
    </location>
</feature>
<protein>
    <submittedName>
        <fullName evidence="2">Uncharacterized protein</fullName>
    </submittedName>
</protein>
<comment type="caution">
    <text evidence="2">The sequence shown here is derived from an EMBL/GenBank/DDBJ whole genome shotgun (WGS) entry which is preliminary data.</text>
</comment>
<keyword evidence="3" id="KW-1185">Reference proteome</keyword>
<name>A0A4U0TLS5_9PEZI</name>
<proteinExistence type="predicted"/>
<feature type="compositionally biased region" description="Polar residues" evidence="1">
    <location>
        <begin position="481"/>
        <end position="498"/>
    </location>
</feature>
<dbReference type="EMBL" id="NAJL01000070">
    <property type="protein sequence ID" value="TKA22605.1"/>
    <property type="molecule type" value="Genomic_DNA"/>
</dbReference>
<sequence>MSLPGPQLVLPWSQSEMVLLLVLPPPRLLHPRTLQSPPLHPPYQPYRLASPALVPPLVASVALVTVALAAVTAKANYLLQTMRHNNTPYSAIALRLGKTPLASRLHLHNLKKRATKQKGKKAPPPKEMPSGPVPGSLDQYGHVFGGQAGAPQHNGAFTFNHEGYPIAQQPEMARPADYLPRPASQFRSILPAGRAAPVVAESSRQAAAEGARREAAERSRQMLPEANSAFRNASDAGVLNRDAFARYVYLRIEQRGVHFWPSIAAETGMSEDIVREAYYYHQRVLSMGFEQQGHQYMQDPSSSSSASAYAATSMNEREAASTLSSMSSRGRASDPFNIDGDHYRTHAQYPSYEPIIQNYPPPRDDRYGAVSPRTTPAVMHSAPTEWLERQRSQRVVPVMTAPPPAPPAAREHAYAGPSYQNQPHVQRAYAGPSEQAYAQRAYAGPSYQDQHHIQHAYPGPSVQDQHHLQPAAFPTYPVQHQTQVRAGSSAPAQAQTDGTDAAEKKDDDRQDSFAQRERMSVANISGLILRNGVSLLDFL</sequence>
<feature type="compositionally biased region" description="Basic and acidic residues" evidence="1">
    <location>
        <begin position="501"/>
        <end position="517"/>
    </location>
</feature>
<feature type="compositionally biased region" description="Basic residues" evidence="1">
    <location>
        <begin position="110"/>
        <end position="123"/>
    </location>
</feature>
<gene>
    <name evidence="2" type="ORF">B0A50_08294</name>
</gene>
<accession>A0A4U0TLS5</accession>
<dbReference type="Proteomes" id="UP000308549">
    <property type="component" value="Unassembled WGS sequence"/>
</dbReference>